<feature type="domain" description="NACHT" evidence="2">
    <location>
        <begin position="274"/>
        <end position="423"/>
    </location>
</feature>
<dbReference type="Pfam" id="PF24883">
    <property type="entry name" value="NPHP3_N"/>
    <property type="match status" value="1"/>
</dbReference>
<name>A0A2J6Q3A7_9HELO</name>
<accession>A0A2J6Q3A7</accession>
<dbReference type="PANTHER" id="PTHR10039">
    <property type="entry name" value="AMELOGENIN"/>
    <property type="match status" value="1"/>
</dbReference>
<evidence type="ECO:0000256" key="1">
    <source>
        <dbReference type="ARBA" id="ARBA00022737"/>
    </source>
</evidence>
<dbReference type="Pfam" id="PF24809">
    <property type="entry name" value="DUF7708"/>
    <property type="match status" value="1"/>
</dbReference>
<sequence length="488" mass="55371">DAWNIAKARFVDGLDEGEKRLFTEANIENVFYKASNTEREDQKDSKTRSLLQNIQPLISAVEDYGKALDTYSNIASLYIAPIWGSIRVVLVIASSHGRFYDRIVDTFGRISDILPRFRDYQRIFNGQKHQRFTQKLSEAYLDIITLCAEFRTLLRQQKKSSVKRIFQPLSPALNAHLEEAVVRFRQHRKAVDKEAEVCHMLEEKETRDLVHRNTHIISNCSQRQSKKSYSLSLLSKIDHEYKHRRMQKIRHPGTGSWFTVLPEFTNWLSSESSAIMCYYGTPGCGKSVLVSSLIDGLLSSPVKPEVRHTVAFYYCDHADKRTLDPMNIFCCLARQCVGVSGGLPPSTLVIPEEIFREGKIPEIEGLIELILNAIKRKPPLIVFIDGLDELNDKDRKLVFLKLTNLVTEAGPCAVKILITSREDTAYLTKAQGIRCFKVRIGASTIAGDIDSFVKHAIRELIKRRELILGNPSLEDEISTALIQGAKGM</sequence>
<dbReference type="SUPFAM" id="SSF52540">
    <property type="entry name" value="P-loop containing nucleoside triphosphate hydrolases"/>
    <property type="match status" value="1"/>
</dbReference>
<dbReference type="InterPro" id="IPR056884">
    <property type="entry name" value="NPHP3-like_N"/>
</dbReference>
<dbReference type="Gene3D" id="3.40.50.300">
    <property type="entry name" value="P-loop containing nucleotide triphosphate hydrolases"/>
    <property type="match status" value="1"/>
</dbReference>
<evidence type="ECO:0000313" key="4">
    <source>
        <dbReference type="Proteomes" id="UP000235672"/>
    </source>
</evidence>
<dbReference type="InterPro" id="IPR056125">
    <property type="entry name" value="DUF7708"/>
</dbReference>
<dbReference type="InterPro" id="IPR027417">
    <property type="entry name" value="P-loop_NTPase"/>
</dbReference>
<dbReference type="PROSITE" id="PS50837">
    <property type="entry name" value="NACHT"/>
    <property type="match status" value="1"/>
</dbReference>
<proteinExistence type="predicted"/>
<dbReference type="OrthoDB" id="7464126at2759"/>
<gene>
    <name evidence="3" type="ORF">NA56DRAFT_573762</name>
</gene>
<reference evidence="3 4" key="1">
    <citation type="submission" date="2016-05" db="EMBL/GenBank/DDBJ databases">
        <title>A degradative enzymes factory behind the ericoid mycorrhizal symbiosis.</title>
        <authorList>
            <consortium name="DOE Joint Genome Institute"/>
            <person name="Martino E."/>
            <person name="Morin E."/>
            <person name="Grelet G."/>
            <person name="Kuo A."/>
            <person name="Kohler A."/>
            <person name="Daghino S."/>
            <person name="Barry K."/>
            <person name="Choi C."/>
            <person name="Cichocki N."/>
            <person name="Clum A."/>
            <person name="Copeland A."/>
            <person name="Hainaut M."/>
            <person name="Haridas S."/>
            <person name="Labutti K."/>
            <person name="Lindquist E."/>
            <person name="Lipzen A."/>
            <person name="Khouja H.-R."/>
            <person name="Murat C."/>
            <person name="Ohm R."/>
            <person name="Olson A."/>
            <person name="Spatafora J."/>
            <person name="Veneault-Fourrey C."/>
            <person name="Henrissat B."/>
            <person name="Grigoriev I."/>
            <person name="Martin F."/>
            <person name="Perotto S."/>
        </authorList>
    </citation>
    <scope>NUCLEOTIDE SEQUENCE [LARGE SCALE GENOMIC DNA]</scope>
    <source>
        <strain evidence="3 4">UAMH 7357</strain>
    </source>
</reference>
<dbReference type="STRING" id="1745343.A0A2J6Q3A7"/>
<dbReference type="InterPro" id="IPR007111">
    <property type="entry name" value="NACHT_NTPase"/>
</dbReference>
<evidence type="ECO:0000313" key="3">
    <source>
        <dbReference type="EMBL" id="PMD20723.1"/>
    </source>
</evidence>
<dbReference type="EMBL" id="KZ613484">
    <property type="protein sequence ID" value="PMD20723.1"/>
    <property type="molecule type" value="Genomic_DNA"/>
</dbReference>
<evidence type="ECO:0000259" key="2">
    <source>
        <dbReference type="PROSITE" id="PS50837"/>
    </source>
</evidence>
<keyword evidence="1" id="KW-0677">Repeat</keyword>
<protein>
    <recommendedName>
        <fullName evidence="2">NACHT domain-containing protein</fullName>
    </recommendedName>
</protein>
<dbReference type="Proteomes" id="UP000235672">
    <property type="component" value="Unassembled WGS sequence"/>
</dbReference>
<keyword evidence="4" id="KW-1185">Reference proteome</keyword>
<dbReference type="AlphaFoldDB" id="A0A2J6Q3A7"/>
<organism evidence="3 4">
    <name type="scientific">Hyaloscypha hepaticicola</name>
    <dbReference type="NCBI Taxonomy" id="2082293"/>
    <lineage>
        <taxon>Eukaryota</taxon>
        <taxon>Fungi</taxon>
        <taxon>Dikarya</taxon>
        <taxon>Ascomycota</taxon>
        <taxon>Pezizomycotina</taxon>
        <taxon>Leotiomycetes</taxon>
        <taxon>Helotiales</taxon>
        <taxon>Hyaloscyphaceae</taxon>
        <taxon>Hyaloscypha</taxon>
    </lineage>
</organism>
<dbReference type="PANTHER" id="PTHR10039:SF10">
    <property type="entry name" value="NACHT DOMAIN-CONTAINING PROTEIN"/>
    <property type="match status" value="1"/>
</dbReference>
<feature type="non-terminal residue" evidence="3">
    <location>
        <position position="1"/>
    </location>
</feature>